<protein>
    <recommendedName>
        <fullName evidence="2">Phosphodiester glycosidase domain-containing protein</fullName>
    </recommendedName>
</protein>
<evidence type="ECO:0000259" key="2">
    <source>
        <dbReference type="Pfam" id="PF09992"/>
    </source>
</evidence>
<feature type="signal peptide" evidence="1">
    <location>
        <begin position="1"/>
        <end position="31"/>
    </location>
</feature>
<dbReference type="RefSeq" id="WP_054359310.1">
    <property type="nucleotide sequence ID" value="NZ_LJYW01000001.1"/>
</dbReference>
<dbReference type="EMBL" id="LJYW01000001">
    <property type="protein sequence ID" value="KPL53145.1"/>
    <property type="molecule type" value="Genomic_DNA"/>
</dbReference>
<proteinExistence type="predicted"/>
<name>A0A0N8GF26_9HYPH</name>
<feature type="domain" description="Phosphodiester glycosidase" evidence="2">
    <location>
        <begin position="87"/>
        <end position="231"/>
    </location>
</feature>
<comment type="caution">
    <text evidence="3">The sequence shown here is derived from an EMBL/GenBank/DDBJ whole genome shotgun (WGS) entry which is preliminary data.</text>
</comment>
<accession>A0A0N8GF26</accession>
<dbReference type="Proteomes" id="UP000048984">
    <property type="component" value="Unassembled WGS sequence"/>
</dbReference>
<reference evidence="3 4" key="2">
    <citation type="submission" date="2015-10" db="EMBL/GenBank/DDBJ databases">
        <title>Draft Genome Sequence of Prosthecomicrobium hirschii ATCC 27832.</title>
        <authorList>
            <person name="Daniel J."/>
            <person name="Givan S.A."/>
            <person name="Brun Y.V."/>
            <person name="Brown P.J."/>
        </authorList>
    </citation>
    <scope>NUCLEOTIDE SEQUENCE [LARGE SCALE GENOMIC DNA]</scope>
    <source>
        <strain evidence="3 4">16</strain>
    </source>
</reference>
<dbReference type="AlphaFoldDB" id="A0A0N8GF26"/>
<gene>
    <name evidence="3" type="ORF">ABB55_13735</name>
</gene>
<feature type="chain" id="PRO_5006025671" description="Phosphodiester glycosidase domain-containing protein" evidence="1">
    <location>
        <begin position="32"/>
        <end position="257"/>
    </location>
</feature>
<evidence type="ECO:0000313" key="4">
    <source>
        <dbReference type="Proteomes" id="UP000048984"/>
    </source>
</evidence>
<sequence length="257" mass="27605">MIPAVLRLAAALLTATLALSRPLAAPAPALADDRCRSETADAVRLTVCTVDLARDNLRLFWADAEGRPYGSFRSLEADLERQGLRLALAVNGGMYHADLSPVGLHVENGRPMRTASTADGPGNFHLKPNGVFWIDRGRAGISETGQFLASGLKPQFATQSGPMLLRRGAPHPAFRAGSDSRKIRNGVAVLDGTRVILVKAETPINFHDFAELFRDRFGATDALFLDGTISAVHWPAAGRSDTSYPLGPILGVVETRR</sequence>
<organism evidence="3 4">
    <name type="scientific">Prosthecodimorpha hirschii</name>
    <dbReference type="NCBI Taxonomy" id="665126"/>
    <lineage>
        <taxon>Bacteria</taxon>
        <taxon>Pseudomonadati</taxon>
        <taxon>Pseudomonadota</taxon>
        <taxon>Alphaproteobacteria</taxon>
        <taxon>Hyphomicrobiales</taxon>
        <taxon>Ancalomicrobiaceae</taxon>
        <taxon>Prosthecodimorpha</taxon>
    </lineage>
</organism>
<evidence type="ECO:0000256" key="1">
    <source>
        <dbReference type="SAM" id="SignalP"/>
    </source>
</evidence>
<dbReference type="InterPro" id="IPR018711">
    <property type="entry name" value="NAGPA"/>
</dbReference>
<keyword evidence="1" id="KW-0732">Signal</keyword>
<dbReference type="STRING" id="665126.ABB55_13735"/>
<keyword evidence="4" id="KW-1185">Reference proteome</keyword>
<evidence type="ECO:0000313" key="3">
    <source>
        <dbReference type="EMBL" id="KPL53145.1"/>
    </source>
</evidence>
<reference evidence="3 4" key="1">
    <citation type="submission" date="2015-09" db="EMBL/GenBank/DDBJ databases">
        <authorList>
            <consortium name="Swine Surveillance"/>
        </authorList>
    </citation>
    <scope>NUCLEOTIDE SEQUENCE [LARGE SCALE GENOMIC DNA]</scope>
    <source>
        <strain evidence="3 4">16</strain>
    </source>
</reference>
<dbReference type="Pfam" id="PF09992">
    <property type="entry name" value="NAGPA"/>
    <property type="match status" value="1"/>
</dbReference>